<dbReference type="Pfam" id="PF13627">
    <property type="entry name" value="LptM_cons"/>
    <property type="match status" value="1"/>
</dbReference>
<dbReference type="GO" id="GO:0009279">
    <property type="term" value="C:cell outer membrane"/>
    <property type="evidence" value="ECO:0007669"/>
    <property type="project" value="UniProtKB-SubCell"/>
</dbReference>
<evidence type="ECO:0000256" key="4">
    <source>
        <dbReference type="ARBA" id="ARBA00023139"/>
    </source>
</evidence>
<protein>
    <submittedName>
        <fullName evidence="8">Lipoprotein</fullName>
    </submittedName>
</protein>
<keyword evidence="6 8" id="KW-0449">Lipoprotein</keyword>
<organism evidence="8 9">
    <name type="scientific">Chitinimonas arctica</name>
    <dbReference type="NCBI Taxonomy" id="2594795"/>
    <lineage>
        <taxon>Bacteria</taxon>
        <taxon>Pseudomonadati</taxon>
        <taxon>Pseudomonadota</taxon>
        <taxon>Betaproteobacteria</taxon>
        <taxon>Neisseriales</taxon>
        <taxon>Chitinibacteraceae</taxon>
        <taxon>Chitinimonas</taxon>
    </lineage>
</organism>
<accession>A0A516SI21</accession>
<keyword evidence="2 7" id="KW-0732">Signal</keyword>
<dbReference type="PROSITE" id="PS51257">
    <property type="entry name" value="PROKAR_LIPOPROTEIN"/>
    <property type="match status" value="1"/>
</dbReference>
<dbReference type="EMBL" id="CP041730">
    <property type="protein sequence ID" value="QDQ27809.1"/>
    <property type="molecule type" value="Genomic_DNA"/>
</dbReference>
<dbReference type="NCBIfam" id="NF047847">
    <property type="entry name" value="SS_mature_LptM"/>
    <property type="match status" value="1"/>
</dbReference>
<comment type="subcellular location">
    <subcellularLocation>
        <location evidence="1">Cell outer membrane</location>
        <topology evidence="1">Lipid-anchor</topology>
    </subcellularLocation>
</comment>
<evidence type="ECO:0000256" key="2">
    <source>
        <dbReference type="ARBA" id="ARBA00022729"/>
    </source>
</evidence>
<feature type="signal peptide" evidence="7">
    <location>
        <begin position="1"/>
        <end position="18"/>
    </location>
</feature>
<evidence type="ECO:0000313" key="9">
    <source>
        <dbReference type="Proteomes" id="UP000317550"/>
    </source>
</evidence>
<keyword evidence="3" id="KW-0472">Membrane</keyword>
<dbReference type="KEGG" id="cari:FNU76_16470"/>
<dbReference type="OrthoDB" id="8550022at2"/>
<dbReference type="InterPro" id="IPR032831">
    <property type="entry name" value="LptM_cons"/>
</dbReference>
<evidence type="ECO:0000256" key="5">
    <source>
        <dbReference type="ARBA" id="ARBA00023237"/>
    </source>
</evidence>
<reference evidence="9" key="1">
    <citation type="submission" date="2019-07" db="EMBL/GenBank/DDBJ databases">
        <title>Chitinimonas sp. nov., isolated from Ny-Alesund, arctica soil.</title>
        <authorList>
            <person name="Xu Q."/>
            <person name="Peng F."/>
        </authorList>
    </citation>
    <scope>NUCLEOTIDE SEQUENCE [LARGE SCALE GENOMIC DNA]</scope>
    <source>
        <strain evidence="9">R3-44</strain>
    </source>
</reference>
<keyword evidence="4" id="KW-0564">Palmitate</keyword>
<dbReference type="RefSeq" id="WP_144279197.1">
    <property type="nucleotide sequence ID" value="NZ_CP041730.1"/>
</dbReference>
<evidence type="ECO:0000313" key="8">
    <source>
        <dbReference type="EMBL" id="QDQ27809.1"/>
    </source>
</evidence>
<evidence type="ECO:0000256" key="1">
    <source>
        <dbReference type="ARBA" id="ARBA00004459"/>
    </source>
</evidence>
<keyword evidence="9" id="KW-1185">Reference proteome</keyword>
<name>A0A516SI21_9NEIS</name>
<dbReference type="Proteomes" id="UP000317550">
    <property type="component" value="Chromosome"/>
</dbReference>
<evidence type="ECO:0000256" key="6">
    <source>
        <dbReference type="ARBA" id="ARBA00023288"/>
    </source>
</evidence>
<feature type="chain" id="PRO_5021705531" evidence="7">
    <location>
        <begin position="19"/>
        <end position="42"/>
    </location>
</feature>
<evidence type="ECO:0000256" key="7">
    <source>
        <dbReference type="SAM" id="SignalP"/>
    </source>
</evidence>
<gene>
    <name evidence="8" type="ORF">FNU76_16470</name>
</gene>
<evidence type="ECO:0000256" key="3">
    <source>
        <dbReference type="ARBA" id="ARBA00023136"/>
    </source>
</evidence>
<dbReference type="AlphaFoldDB" id="A0A516SI21"/>
<keyword evidence="5" id="KW-0998">Cell outer membrane</keyword>
<proteinExistence type="predicted"/>
<sequence length="42" mass="4212">MRLLVFCLISACLLSACGYKGPLFLPGQGKAPASASQGGSTP</sequence>